<reference evidence="8 9" key="1">
    <citation type="submission" date="2023-07" db="EMBL/GenBank/DDBJ databases">
        <title>Genomic Encyclopedia of Type Strains, Phase IV (KMG-IV): sequencing the most valuable type-strain genomes for metagenomic binning, comparative biology and taxonomic classification.</title>
        <authorList>
            <person name="Goeker M."/>
        </authorList>
    </citation>
    <scope>NUCLEOTIDE SEQUENCE [LARGE SCALE GENOMIC DNA]</scope>
    <source>
        <strain evidence="8 9">DSM 23837</strain>
    </source>
</reference>
<dbReference type="RefSeq" id="WP_307233514.1">
    <property type="nucleotide sequence ID" value="NZ_JAUSTT010000052.1"/>
</dbReference>
<comment type="caution">
    <text evidence="8">The sequence shown here is derived from an EMBL/GenBank/DDBJ whole genome shotgun (WGS) entry which is preliminary data.</text>
</comment>
<name>A0ABT9WZ48_9BACI</name>
<keyword evidence="4 6" id="KW-1133">Transmembrane helix</keyword>
<keyword evidence="9" id="KW-1185">Reference proteome</keyword>
<evidence type="ECO:0000256" key="3">
    <source>
        <dbReference type="ARBA" id="ARBA00022692"/>
    </source>
</evidence>
<feature type="transmembrane region" description="Helical" evidence="6">
    <location>
        <begin position="604"/>
        <end position="622"/>
    </location>
</feature>
<evidence type="ECO:0000256" key="6">
    <source>
        <dbReference type="PIRNR" id="PIRNR018968"/>
    </source>
</evidence>
<feature type="transmembrane region" description="Helical" evidence="6">
    <location>
        <begin position="511"/>
        <end position="536"/>
    </location>
</feature>
<dbReference type="EMBL" id="JAUSTT010000052">
    <property type="protein sequence ID" value="MDQ0178569.1"/>
    <property type="molecule type" value="Genomic_DNA"/>
</dbReference>
<keyword evidence="5 6" id="KW-0472">Membrane</keyword>
<feature type="transmembrane region" description="Helical" evidence="6">
    <location>
        <begin position="61"/>
        <end position="79"/>
    </location>
</feature>
<feature type="transmembrane region" description="Helical" evidence="6">
    <location>
        <begin position="280"/>
        <end position="301"/>
    </location>
</feature>
<gene>
    <name evidence="8" type="ORF">J2S08_004477</name>
</gene>
<evidence type="ECO:0000313" key="8">
    <source>
        <dbReference type="EMBL" id="MDQ0178569.1"/>
    </source>
</evidence>
<evidence type="ECO:0000256" key="1">
    <source>
        <dbReference type="ARBA" id="ARBA00004651"/>
    </source>
</evidence>
<dbReference type="PIRSF" id="PIRSF018968">
    <property type="entry name" value="ABC_permease_BceB"/>
    <property type="match status" value="1"/>
</dbReference>
<keyword evidence="3 6" id="KW-0812">Transmembrane</keyword>
<evidence type="ECO:0000256" key="5">
    <source>
        <dbReference type="ARBA" id="ARBA00023136"/>
    </source>
</evidence>
<dbReference type="Proteomes" id="UP001223586">
    <property type="component" value="Unassembled WGS sequence"/>
</dbReference>
<comment type="subcellular location">
    <subcellularLocation>
        <location evidence="1 6">Cell membrane</location>
        <topology evidence="1 6">Multi-pass membrane protein</topology>
    </subcellularLocation>
</comment>
<feature type="domain" description="ABC3 transporter permease C-terminal" evidence="7">
    <location>
        <begin position="61"/>
        <end position="174"/>
    </location>
</feature>
<proteinExistence type="inferred from homology"/>
<feature type="transmembrane region" description="Helical" evidence="6">
    <location>
        <begin position="222"/>
        <end position="246"/>
    </location>
</feature>
<accession>A0ABT9WZ48</accession>
<feature type="transmembrane region" description="Helical" evidence="6">
    <location>
        <begin position="20"/>
        <end position="41"/>
    </location>
</feature>
<protein>
    <submittedName>
        <fullName evidence="8">ABC transport system permease protein</fullName>
    </submittedName>
</protein>
<dbReference type="Pfam" id="PF02687">
    <property type="entry name" value="FtsX"/>
    <property type="match status" value="1"/>
</dbReference>
<evidence type="ECO:0000256" key="2">
    <source>
        <dbReference type="ARBA" id="ARBA00022475"/>
    </source>
</evidence>
<feature type="transmembrane region" description="Helical" evidence="6">
    <location>
        <begin position="99"/>
        <end position="130"/>
    </location>
</feature>
<evidence type="ECO:0000259" key="7">
    <source>
        <dbReference type="Pfam" id="PF02687"/>
    </source>
</evidence>
<sequence>MNFRQFALKNVTRNMRTYSAYFLSSAFSVMMFFVYAMFISHPSLVAAEFGAAKTAISVAEFIIYIFSFFFVFYSVSAFLKSRKKEFGILMMHGMSKQQINWLVFMENMIIGGAAIISGVIAGMIFSNLFLMIGANVMRIEKLPFYWPWKALLITTIAFSLLFFVISAFTTILVRGNKIIELLRGSAKPKREPKPSLILSALAAILLLTGYVISFLVKGPMVVVAMLPVVTIVIIGTYFLFSQLSVFTIRSLKRNRNVYWRRTNLIAISDLAYRMKDNARMYFLVAIVSTVTICALGTFAGFQEAMIQMTKDEDPFVINYTSYKDNLHEEKHIAQIETALKEKGLEYTKLEARKVVFLTDANKDRTYGIIPLSEFNRFSTALGYAKETLNDQEAIKVTPSRQTFNFNEPNKVQEQDNIAFKESPVTLVKKKDLERTVFSSRFLEYESYFVVTDDTYKAINIKPDKAYIAFNVPDEKETVDIGKHLSEQFYSEENQAHSFVATSTNIDFLKQVYSLILFVGLFISSVFFIATGSFIYFRLYTDLTEDKKQYQAIAKIGFSERELSKVASTQVALLFYAPFIVAVIHSSVAMYALHSFFNMSVFRSAAMVIGGFFVAQTLLFLLIRFRYVKHLKEAIR</sequence>
<organism evidence="8 9">
    <name type="scientific">Bacillus chungangensis</name>
    <dbReference type="NCBI Taxonomy" id="587633"/>
    <lineage>
        <taxon>Bacteria</taxon>
        <taxon>Bacillati</taxon>
        <taxon>Bacillota</taxon>
        <taxon>Bacilli</taxon>
        <taxon>Bacillales</taxon>
        <taxon>Bacillaceae</taxon>
        <taxon>Bacillus</taxon>
    </lineage>
</organism>
<keyword evidence="6" id="KW-0813">Transport</keyword>
<comment type="similarity">
    <text evidence="6">Belongs to the ABC-4 integral membrane protein family.</text>
</comment>
<dbReference type="InterPro" id="IPR027022">
    <property type="entry name" value="ABC_permease_BceB-typ"/>
</dbReference>
<feature type="transmembrane region" description="Helical" evidence="6">
    <location>
        <begin position="150"/>
        <end position="173"/>
    </location>
</feature>
<dbReference type="PANTHER" id="PTHR46795">
    <property type="entry name" value="ABC TRANSPORTER PERMEASE-RELATED-RELATED"/>
    <property type="match status" value="1"/>
</dbReference>
<dbReference type="InterPro" id="IPR003838">
    <property type="entry name" value="ABC3_permease_C"/>
</dbReference>
<feature type="transmembrane region" description="Helical" evidence="6">
    <location>
        <begin position="194"/>
        <end position="216"/>
    </location>
</feature>
<dbReference type="PANTHER" id="PTHR46795:SF2">
    <property type="entry name" value="ABC TRANSPORTER, PERMEASE PROTEIN"/>
    <property type="match status" value="1"/>
</dbReference>
<evidence type="ECO:0000313" key="9">
    <source>
        <dbReference type="Proteomes" id="UP001223586"/>
    </source>
</evidence>
<evidence type="ECO:0000256" key="4">
    <source>
        <dbReference type="ARBA" id="ARBA00022989"/>
    </source>
</evidence>
<feature type="transmembrane region" description="Helical" evidence="6">
    <location>
        <begin position="570"/>
        <end position="592"/>
    </location>
</feature>
<keyword evidence="2 6" id="KW-1003">Cell membrane</keyword>
<dbReference type="InterPro" id="IPR052536">
    <property type="entry name" value="ABC-4_Integral_Memb_Prot"/>
</dbReference>